<dbReference type="GO" id="GO:0070403">
    <property type="term" value="F:NAD+ binding"/>
    <property type="evidence" value="ECO:0007669"/>
    <property type="project" value="InterPro"/>
</dbReference>
<sequence>MRVLITGGDGFIGRHLTAALLKRGDSIYVIDNHITSSPSIEHSRLTRIEADVCDLHRVIPDWEADVIVHLASVAIPKLYMDSPQTVISPNVFGTMRVCEYAERCGARVIFSSTSEVYGSLLDEEPIGTPLSESDPSLSEMLTSRSPYSTSKKMGEEIVSDYVRRGLSGCSVRLFNVIGPQMDSEISGYGRVVPNFIEALNESRPLPIYGDGNQTRSFLWIGDAIDALVELISIHDPIPLVINIGNPEPVTISSLAERFQIATNKTVGITFLAELPHEPRHRCPDISLAQSFLNWAPRCSLDDAISMIVDAEVTL</sequence>
<evidence type="ECO:0000259" key="6">
    <source>
        <dbReference type="Pfam" id="PF01370"/>
    </source>
</evidence>
<keyword evidence="2" id="KW-0210">Decarboxylase</keyword>
<keyword evidence="3" id="KW-0520">NAD</keyword>
<dbReference type="AlphaFoldDB" id="A0A381Z7P8"/>
<dbReference type="GO" id="GO:0005737">
    <property type="term" value="C:cytoplasm"/>
    <property type="evidence" value="ECO:0007669"/>
    <property type="project" value="TreeGrafter"/>
</dbReference>
<protein>
    <recommendedName>
        <fullName evidence="6">NAD-dependent epimerase/dehydratase domain-containing protein</fullName>
    </recommendedName>
</protein>
<keyword evidence="4" id="KW-0456">Lyase</keyword>
<dbReference type="SUPFAM" id="SSF51735">
    <property type="entry name" value="NAD(P)-binding Rossmann-fold domains"/>
    <property type="match status" value="1"/>
</dbReference>
<evidence type="ECO:0000256" key="4">
    <source>
        <dbReference type="ARBA" id="ARBA00023239"/>
    </source>
</evidence>
<evidence type="ECO:0000256" key="5">
    <source>
        <dbReference type="SAM" id="MobiDB-lite"/>
    </source>
</evidence>
<reference evidence="7" key="1">
    <citation type="submission" date="2018-05" db="EMBL/GenBank/DDBJ databases">
        <authorList>
            <person name="Lanie J.A."/>
            <person name="Ng W.-L."/>
            <person name="Kazmierczak K.M."/>
            <person name="Andrzejewski T.M."/>
            <person name="Davidsen T.M."/>
            <person name="Wayne K.J."/>
            <person name="Tettelin H."/>
            <person name="Glass J.I."/>
            <person name="Rusch D."/>
            <person name="Podicherti R."/>
            <person name="Tsui H.-C.T."/>
            <person name="Winkler M.E."/>
        </authorList>
    </citation>
    <scope>NUCLEOTIDE SEQUENCE</scope>
</reference>
<feature type="domain" description="NAD-dependent epimerase/dehydratase" evidence="6">
    <location>
        <begin position="3"/>
        <end position="244"/>
    </location>
</feature>
<dbReference type="InterPro" id="IPR001509">
    <property type="entry name" value="Epimerase_deHydtase"/>
</dbReference>
<dbReference type="PANTHER" id="PTHR43078">
    <property type="entry name" value="UDP-GLUCURONIC ACID DECARBOXYLASE-RELATED"/>
    <property type="match status" value="1"/>
</dbReference>
<dbReference type="Gene3D" id="3.40.50.720">
    <property type="entry name" value="NAD(P)-binding Rossmann-like Domain"/>
    <property type="match status" value="1"/>
</dbReference>
<evidence type="ECO:0000313" key="7">
    <source>
        <dbReference type="EMBL" id="SVA85305.1"/>
    </source>
</evidence>
<feature type="region of interest" description="Disordered" evidence="5">
    <location>
        <begin position="128"/>
        <end position="147"/>
    </location>
</feature>
<dbReference type="EMBL" id="UINC01020279">
    <property type="protein sequence ID" value="SVA85305.1"/>
    <property type="molecule type" value="Genomic_DNA"/>
</dbReference>
<dbReference type="Pfam" id="PF01370">
    <property type="entry name" value="Epimerase"/>
    <property type="match status" value="1"/>
</dbReference>
<dbReference type="PANTHER" id="PTHR43078:SF6">
    <property type="entry name" value="UDP-GLUCURONIC ACID DECARBOXYLASE 1"/>
    <property type="match status" value="1"/>
</dbReference>
<feature type="compositionally biased region" description="Polar residues" evidence="5">
    <location>
        <begin position="130"/>
        <end position="147"/>
    </location>
</feature>
<name>A0A381Z7P8_9ZZZZ</name>
<dbReference type="GO" id="GO:0048040">
    <property type="term" value="F:UDP-glucuronate decarboxylase activity"/>
    <property type="evidence" value="ECO:0007669"/>
    <property type="project" value="TreeGrafter"/>
</dbReference>
<dbReference type="InterPro" id="IPR044516">
    <property type="entry name" value="UXS-like"/>
</dbReference>
<dbReference type="InterPro" id="IPR036291">
    <property type="entry name" value="NAD(P)-bd_dom_sf"/>
</dbReference>
<comment type="cofactor">
    <cofactor evidence="1">
        <name>NAD(+)</name>
        <dbReference type="ChEBI" id="CHEBI:57540"/>
    </cofactor>
</comment>
<proteinExistence type="predicted"/>
<gene>
    <name evidence="7" type="ORF">METZ01_LOCUS138159</name>
</gene>
<evidence type="ECO:0000256" key="3">
    <source>
        <dbReference type="ARBA" id="ARBA00023027"/>
    </source>
</evidence>
<evidence type="ECO:0000256" key="1">
    <source>
        <dbReference type="ARBA" id="ARBA00001911"/>
    </source>
</evidence>
<dbReference type="GO" id="GO:0042732">
    <property type="term" value="P:D-xylose metabolic process"/>
    <property type="evidence" value="ECO:0007669"/>
    <property type="project" value="InterPro"/>
</dbReference>
<accession>A0A381Z7P8</accession>
<organism evidence="7">
    <name type="scientific">marine metagenome</name>
    <dbReference type="NCBI Taxonomy" id="408172"/>
    <lineage>
        <taxon>unclassified sequences</taxon>
        <taxon>metagenomes</taxon>
        <taxon>ecological metagenomes</taxon>
    </lineage>
</organism>
<evidence type="ECO:0000256" key="2">
    <source>
        <dbReference type="ARBA" id="ARBA00022793"/>
    </source>
</evidence>